<dbReference type="InterPro" id="IPR012340">
    <property type="entry name" value="NA-bd_OB-fold"/>
</dbReference>
<gene>
    <name evidence="1" type="ORF">B0T46_04775</name>
</gene>
<sequence length="75" mass="7877">MTDDVVGSTGKLVSPIRESGMLGEVRVAVRGGTELYIARATEPIAAGDSVLIVAVDSGRIADVVPWIPLVTDQRE</sequence>
<dbReference type="Proteomes" id="UP000188836">
    <property type="component" value="Unassembled WGS sequence"/>
</dbReference>
<name>A0A1W0BBN4_9NOCA</name>
<evidence type="ECO:0000313" key="2">
    <source>
        <dbReference type="Proteomes" id="UP000188836"/>
    </source>
</evidence>
<evidence type="ECO:0000313" key="1">
    <source>
        <dbReference type="EMBL" id="ONM49735.1"/>
    </source>
</evidence>
<accession>A0A1W0BBN4</accession>
<protein>
    <submittedName>
        <fullName evidence="1">Uncharacterized protein</fullName>
    </submittedName>
</protein>
<dbReference type="RefSeq" id="WP_077115248.1">
    <property type="nucleotide sequence ID" value="NZ_LOKT01000005.1"/>
</dbReference>
<organism evidence="1 2">
    <name type="scientific">Nocardia donostiensis</name>
    <dbReference type="NCBI Taxonomy" id="1538463"/>
    <lineage>
        <taxon>Bacteria</taxon>
        <taxon>Bacillati</taxon>
        <taxon>Actinomycetota</taxon>
        <taxon>Actinomycetes</taxon>
        <taxon>Mycobacteriales</taxon>
        <taxon>Nocardiaceae</taxon>
        <taxon>Nocardia</taxon>
    </lineage>
</organism>
<keyword evidence="2" id="KW-1185">Reference proteome</keyword>
<comment type="caution">
    <text evidence="1">The sequence shown here is derived from an EMBL/GenBank/DDBJ whole genome shotgun (WGS) entry which is preliminary data.</text>
</comment>
<dbReference type="SUPFAM" id="SSF141322">
    <property type="entry name" value="NfeD domain-like"/>
    <property type="match status" value="1"/>
</dbReference>
<dbReference type="Gene3D" id="2.40.50.140">
    <property type="entry name" value="Nucleic acid-binding proteins"/>
    <property type="match status" value="1"/>
</dbReference>
<dbReference type="STRING" id="1538463.B0T36_08800"/>
<reference evidence="1 2" key="1">
    <citation type="journal article" date="2016" name="Antonie Van Leeuwenhoek">
        <title>Nocardia donostiensis sp. nov., isolated from human respiratory specimens.</title>
        <authorList>
            <person name="Ercibengoa M."/>
            <person name="Bell M."/>
            <person name="Marimon J.M."/>
            <person name="Humrighouse B."/>
            <person name="Klenk H.P."/>
            <person name="Potter G."/>
            <person name="Perez-Trallero E."/>
        </authorList>
    </citation>
    <scope>NUCLEOTIDE SEQUENCE [LARGE SCALE GENOMIC DNA]</scope>
    <source>
        <strain evidence="1 2">X1655</strain>
    </source>
</reference>
<dbReference type="OrthoDB" id="4559810at2"/>
<dbReference type="EMBL" id="MUMY01000003">
    <property type="protein sequence ID" value="ONM49735.1"/>
    <property type="molecule type" value="Genomic_DNA"/>
</dbReference>
<proteinExistence type="predicted"/>
<dbReference type="AlphaFoldDB" id="A0A1W0BBN4"/>